<dbReference type="EMBL" id="UYJE01008150">
    <property type="protein sequence ID" value="VDI61429.1"/>
    <property type="molecule type" value="Genomic_DNA"/>
</dbReference>
<keyword evidence="2" id="KW-1185">Reference proteome</keyword>
<gene>
    <name evidence="1" type="ORF">MGAL_10B002050</name>
</gene>
<organism evidence="1 2">
    <name type="scientific">Mytilus galloprovincialis</name>
    <name type="common">Mediterranean mussel</name>
    <dbReference type="NCBI Taxonomy" id="29158"/>
    <lineage>
        <taxon>Eukaryota</taxon>
        <taxon>Metazoa</taxon>
        <taxon>Spiralia</taxon>
        <taxon>Lophotrochozoa</taxon>
        <taxon>Mollusca</taxon>
        <taxon>Bivalvia</taxon>
        <taxon>Autobranchia</taxon>
        <taxon>Pteriomorphia</taxon>
        <taxon>Mytilida</taxon>
        <taxon>Mytiloidea</taxon>
        <taxon>Mytilidae</taxon>
        <taxon>Mytilinae</taxon>
        <taxon>Mytilus</taxon>
    </lineage>
</organism>
<comment type="caution">
    <text evidence="1">The sequence shown here is derived from an EMBL/GenBank/DDBJ whole genome shotgun (WGS) entry which is preliminary data.</text>
</comment>
<protein>
    <submittedName>
        <fullName evidence="1">Uncharacterized protein</fullName>
    </submittedName>
</protein>
<accession>A0A8B6GAS0</accession>
<evidence type="ECO:0000313" key="1">
    <source>
        <dbReference type="EMBL" id="VDI61429.1"/>
    </source>
</evidence>
<evidence type="ECO:0000313" key="2">
    <source>
        <dbReference type="Proteomes" id="UP000596742"/>
    </source>
</evidence>
<proteinExistence type="predicted"/>
<dbReference type="Proteomes" id="UP000596742">
    <property type="component" value="Unassembled WGS sequence"/>
</dbReference>
<name>A0A8B6GAS0_MYTGA</name>
<dbReference type="AlphaFoldDB" id="A0A8B6GAS0"/>
<sequence length="151" mass="17476">MIDSPPSVYDVSHPSFLFLRKGKGGGMYPIKRKDKVVWHQEEGGRKGRRKNVIRHKWKEEGQSLKTIARREMDNWMKIQMNQMTDELKAEIRNGNMELKALFNNFKAGELKADQTLKVKAADKTTAHRDETTSDEDEIVNTCIQETLARTQ</sequence>
<reference evidence="1" key="1">
    <citation type="submission" date="2018-11" db="EMBL/GenBank/DDBJ databases">
        <authorList>
            <person name="Alioto T."/>
            <person name="Alioto T."/>
        </authorList>
    </citation>
    <scope>NUCLEOTIDE SEQUENCE</scope>
</reference>